<accession>A0ABW0QXK2</accession>
<evidence type="ECO:0000256" key="7">
    <source>
        <dbReference type="ARBA" id="ARBA00023224"/>
    </source>
</evidence>
<dbReference type="Gene3D" id="6.10.340.10">
    <property type="match status" value="1"/>
</dbReference>
<evidence type="ECO:0000259" key="13">
    <source>
        <dbReference type="PROSITE" id="PS50885"/>
    </source>
</evidence>
<keyword evidence="4 11" id="KW-0812">Transmembrane</keyword>
<evidence type="ECO:0000256" key="3">
    <source>
        <dbReference type="ARBA" id="ARBA00022500"/>
    </source>
</evidence>
<feature type="transmembrane region" description="Helical" evidence="11">
    <location>
        <begin position="6"/>
        <end position="25"/>
    </location>
</feature>
<evidence type="ECO:0000256" key="11">
    <source>
        <dbReference type="SAM" id="Phobius"/>
    </source>
</evidence>
<name>A0ABW0QXK2_9BACL</name>
<evidence type="ECO:0000256" key="9">
    <source>
        <dbReference type="PROSITE-ProRule" id="PRU00284"/>
    </source>
</evidence>
<feature type="domain" description="Methyl-accepting transducer" evidence="12">
    <location>
        <begin position="387"/>
        <end position="637"/>
    </location>
</feature>
<keyword evidence="15" id="KW-1185">Reference proteome</keyword>
<dbReference type="PROSITE" id="PS50111">
    <property type="entry name" value="CHEMOTAXIS_TRANSDUC_2"/>
    <property type="match status" value="1"/>
</dbReference>
<evidence type="ECO:0000256" key="4">
    <source>
        <dbReference type="ARBA" id="ARBA00022692"/>
    </source>
</evidence>
<evidence type="ECO:0000256" key="5">
    <source>
        <dbReference type="ARBA" id="ARBA00022989"/>
    </source>
</evidence>
<keyword evidence="5 11" id="KW-1133">Transmembrane helix</keyword>
<proteinExistence type="inferred from homology"/>
<keyword evidence="7 9" id="KW-0807">Transducer</keyword>
<gene>
    <name evidence="14" type="ORF">ACFPQ4_09325</name>
</gene>
<evidence type="ECO:0000256" key="1">
    <source>
        <dbReference type="ARBA" id="ARBA00004651"/>
    </source>
</evidence>
<dbReference type="PRINTS" id="PR00260">
    <property type="entry name" value="CHEMTRNSDUCR"/>
</dbReference>
<dbReference type="Gene3D" id="3.30.450.20">
    <property type="entry name" value="PAS domain"/>
    <property type="match status" value="1"/>
</dbReference>
<dbReference type="Pfam" id="PF00015">
    <property type="entry name" value="MCPsignal"/>
    <property type="match status" value="1"/>
</dbReference>
<dbReference type="PANTHER" id="PTHR32089">
    <property type="entry name" value="METHYL-ACCEPTING CHEMOTAXIS PROTEIN MCPB"/>
    <property type="match status" value="1"/>
</dbReference>
<dbReference type="SMART" id="SM00283">
    <property type="entry name" value="MA"/>
    <property type="match status" value="1"/>
</dbReference>
<keyword evidence="3" id="KW-0145">Chemotaxis</keyword>
<comment type="subcellular location">
    <subcellularLocation>
        <location evidence="1">Cell membrane</location>
        <topology evidence="1">Multi-pass membrane protein</topology>
    </subcellularLocation>
</comment>
<dbReference type="PROSITE" id="PS50885">
    <property type="entry name" value="HAMP"/>
    <property type="match status" value="1"/>
</dbReference>
<protein>
    <submittedName>
        <fullName evidence="14">Methyl-accepting chemotaxis protein</fullName>
    </submittedName>
</protein>
<evidence type="ECO:0000259" key="12">
    <source>
        <dbReference type="PROSITE" id="PS50111"/>
    </source>
</evidence>
<evidence type="ECO:0000256" key="2">
    <source>
        <dbReference type="ARBA" id="ARBA00022475"/>
    </source>
</evidence>
<dbReference type="PANTHER" id="PTHR32089:SF112">
    <property type="entry name" value="LYSOZYME-LIKE PROTEIN-RELATED"/>
    <property type="match status" value="1"/>
</dbReference>
<dbReference type="InterPro" id="IPR033479">
    <property type="entry name" value="dCache_1"/>
</dbReference>
<dbReference type="Proteomes" id="UP001596108">
    <property type="component" value="Unassembled WGS sequence"/>
</dbReference>
<dbReference type="Gene3D" id="1.10.287.950">
    <property type="entry name" value="Methyl-accepting chemotaxis protein"/>
    <property type="match status" value="1"/>
</dbReference>
<evidence type="ECO:0000256" key="10">
    <source>
        <dbReference type="SAM" id="MobiDB-lite"/>
    </source>
</evidence>
<dbReference type="Pfam" id="PF00672">
    <property type="entry name" value="HAMP"/>
    <property type="match status" value="1"/>
</dbReference>
<dbReference type="InterPro" id="IPR004090">
    <property type="entry name" value="Chemotax_Me-accpt_rcpt"/>
</dbReference>
<evidence type="ECO:0000313" key="14">
    <source>
        <dbReference type="EMBL" id="MFC5529648.1"/>
    </source>
</evidence>
<organism evidence="14 15">
    <name type="scientific">Cohnella yongneupensis</name>
    <dbReference type="NCBI Taxonomy" id="425006"/>
    <lineage>
        <taxon>Bacteria</taxon>
        <taxon>Bacillati</taxon>
        <taxon>Bacillota</taxon>
        <taxon>Bacilli</taxon>
        <taxon>Bacillales</taxon>
        <taxon>Paenibacillaceae</taxon>
        <taxon>Cohnella</taxon>
    </lineage>
</organism>
<dbReference type="RefSeq" id="WP_378111544.1">
    <property type="nucleotide sequence ID" value="NZ_JBHSNC010000027.1"/>
</dbReference>
<keyword evidence="6 11" id="KW-0472">Membrane</keyword>
<keyword evidence="2" id="KW-1003">Cell membrane</keyword>
<dbReference type="SMART" id="SM00304">
    <property type="entry name" value="HAMP"/>
    <property type="match status" value="1"/>
</dbReference>
<feature type="domain" description="HAMP" evidence="13">
    <location>
        <begin position="316"/>
        <end position="368"/>
    </location>
</feature>
<dbReference type="SUPFAM" id="SSF58104">
    <property type="entry name" value="Methyl-accepting chemotaxis protein (MCP) signaling domain"/>
    <property type="match status" value="1"/>
</dbReference>
<dbReference type="EMBL" id="JBHSNC010000027">
    <property type="protein sequence ID" value="MFC5529648.1"/>
    <property type="molecule type" value="Genomic_DNA"/>
</dbReference>
<sequence>MGNQLFFLFLVSIIGFVLITGYGSYYSSQSILKEKLTDASKQTITQAGEKLDLLYNQYDEKTEQLAINNLFLKDVRDYLSSDLPDVDKALAKIKIQSKLDEMVAVDDSLVSIQLYDADGQWLLSGRQPAIAKEVSQEKWFADIRSNNGHAVWLETHPQGYSSNGEEASIGLARALGNQGAGEFLGGLLYEIKLDLIGNELNAVRIGDDGVKIVATASNAVIYNSADHNNDNAASMMNTIVNRSSNSEESGFAYVKDSNGINNAMVFTRSEKNGWYTLAYVPVSQFLRETRSIWHNTLLIAGLSLLLAIVMGWWMARRYGKPLIKLRELMKAGENGDLQVRMVSSRKDEIGQLAASFNGMMSQITRFVHKSAESAKQVLTTSEELLRVSKSTAASADRMTRANREIASGSAELSSETDKVSGMASETTTQMGSVIHSSVQMEQSAIELRQVGLQGQSLMVQLRGQTTEVETKTRLMVERVEKLKAGNQSVKLVMNKLYDIVKRTNILALNASIEAHRSGGAGKGFMVIADEIRKLAEQSKATIEGVGDITNQILHDIDRTALLMGDTYPILTKQSQLVMSTDDIFRTVQERQSGFLTNLSVMSEVLQTMEQSQIQLATAMENVSAISEQSYATSVEVAAQGDIQLQISNRLLQLSEQMAELSSGLQRDLDQFTF</sequence>
<feature type="transmembrane region" description="Helical" evidence="11">
    <location>
        <begin position="296"/>
        <end position="315"/>
    </location>
</feature>
<evidence type="ECO:0000256" key="8">
    <source>
        <dbReference type="ARBA" id="ARBA00029447"/>
    </source>
</evidence>
<reference evidence="15" key="1">
    <citation type="journal article" date="2019" name="Int. J. Syst. Evol. Microbiol.">
        <title>The Global Catalogue of Microorganisms (GCM) 10K type strain sequencing project: providing services to taxonomists for standard genome sequencing and annotation.</title>
        <authorList>
            <consortium name="The Broad Institute Genomics Platform"/>
            <consortium name="The Broad Institute Genome Sequencing Center for Infectious Disease"/>
            <person name="Wu L."/>
            <person name="Ma J."/>
        </authorList>
    </citation>
    <scope>NUCLEOTIDE SEQUENCE [LARGE SCALE GENOMIC DNA]</scope>
    <source>
        <strain evidence="15">CGMCC 1.18578</strain>
    </source>
</reference>
<evidence type="ECO:0000256" key="6">
    <source>
        <dbReference type="ARBA" id="ARBA00023136"/>
    </source>
</evidence>
<feature type="region of interest" description="Disordered" evidence="10">
    <location>
        <begin position="404"/>
        <end position="424"/>
    </location>
</feature>
<dbReference type="CDD" id="cd06225">
    <property type="entry name" value="HAMP"/>
    <property type="match status" value="1"/>
</dbReference>
<evidence type="ECO:0000313" key="15">
    <source>
        <dbReference type="Proteomes" id="UP001596108"/>
    </source>
</evidence>
<comment type="caution">
    <text evidence="14">The sequence shown here is derived from an EMBL/GenBank/DDBJ whole genome shotgun (WGS) entry which is preliminary data.</text>
</comment>
<dbReference type="InterPro" id="IPR004089">
    <property type="entry name" value="MCPsignal_dom"/>
</dbReference>
<dbReference type="InterPro" id="IPR003660">
    <property type="entry name" value="HAMP_dom"/>
</dbReference>
<dbReference type="Pfam" id="PF02743">
    <property type="entry name" value="dCache_1"/>
    <property type="match status" value="1"/>
</dbReference>
<comment type="similarity">
    <text evidence="8">Belongs to the methyl-accepting chemotaxis (MCP) protein family.</text>
</comment>